<accession>A0A7S9QDG8</accession>
<dbReference type="InterPro" id="IPR000843">
    <property type="entry name" value="HTH_LacI"/>
</dbReference>
<dbReference type="Proteomes" id="UP000594800">
    <property type="component" value="Chromosome"/>
</dbReference>
<dbReference type="Pfam" id="PF13377">
    <property type="entry name" value="Peripla_BP_3"/>
    <property type="match status" value="1"/>
</dbReference>
<dbReference type="EMBL" id="CP064942">
    <property type="protein sequence ID" value="QPH54111.1"/>
    <property type="molecule type" value="Genomic_DNA"/>
</dbReference>
<evidence type="ECO:0000313" key="5">
    <source>
        <dbReference type="EMBL" id="QPH54111.1"/>
    </source>
</evidence>
<gene>
    <name evidence="5" type="ORF">I0K15_20455</name>
</gene>
<dbReference type="InterPro" id="IPR010982">
    <property type="entry name" value="Lambda_DNA-bd_dom_sf"/>
</dbReference>
<dbReference type="PROSITE" id="PS50932">
    <property type="entry name" value="HTH_LACI_2"/>
    <property type="match status" value="1"/>
</dbReference>
<evidence type="ECO:0000259" key="4">
    <source>
        <dbReference type="PROSITE" id="PS50932"/>
    </source>
</evidence>
<dbReference type="InterPro" id="IPR046335">
    <property type="entry name" value="LacI/GalR-like_sensor"/>
</dbReference>
<dbReference type="CDD" id="cd06273">
    <property type="entry name" value="PBP1_LacI-like"/>
    <property type="match status" value="1"/>
</dbReference>
<name>A0A7S9QDG8_9RHOB</name>
<organism evidence="5 6">
    <name type="scientific">Pontivivens ytuae</name>
    <dbReference type="NCBI Taxonomy" id="2789856"/>
    <lineage>
        <taxon>Bacteria</taxon>
        <taxon>Pseudomonadati</taxon>
        <taxon>Pseudomonadota</taxon>
        <taxon>Alphaproteobacteria</taxon>
        <taxon>Rhodobacterales</taxon>
        <taxon>Paracoccaceae</taxon>
        <taxon>Pontivivens</taxon>
    </lineage>
</organism>
<dbReference type="Gene3D" id="3.40.50.2300">
    <property type="match status" value="2"/>
</dbReference>
<evidence type="ECO:0000256" key="3">
    <source>
        <dbReference type="ARBA" id="ARBA00023163"/>
    </source>
</evidence>
<sequence>MSRVLNGSDLVRDDVRTRVEAAMTELGYIPDVAAQSLATRRSRTLGAIIPTLKNAIFAEGVNALEEAARGRGYTLLIAISNYDPELETELIRRMIERGVDGLMLVGNHRAPAAQDLLKKTGLLHVCGWSFDPQPGTANVGFDNGAAMHPLVDHLVERGHREIAMLAANTQANDRARDRVAGVRARLVHHGLELRSDRLAEVAYSIRDARAALPRLLATKPTAVICGNDTIALGAILAAQSAGVRIPQDLAVTGFDNLTLSAEMSPALTTMHVPAVEMGELIAAALIDAVEGETPPPSHKLTPRLIVRETTMEPAL</sequence>
<protein>
    <submittedName>
        <fullName evidence="5">Substrate-binding domain-containing protein</fullName>
    </submittedName>
</protein>
<dbReference type="GO" id="GO:0000976">
    <property type="term" value="F:transcription cis-regulatory region binding"/>
    <property type="evidence" value="ECO:0007669"/>
    <property type="project" value="TreeGrafter"/>
</dbReference>
<dbReference type="GO" id="GO:0003700">
    <property type="term" value="F:DNA-binding transcription factor activity"/>
    <property type="evidence" value="ECO:0007669"/>
    <property type="project" value="TreeGrafter"/>
</dbReference>
<dbReference type="PANTHER" id="PTHR30146">
    <property type="entry name" value="LACI-RELATED TRANSCRIPTIONAL REPRESSOR"/>
    <property type="match status" value="1"/>
</dbReference>
<dbReference type="SUPFAM" id="SSF53822">
    <property type="entry name" value="Periplasmic binding protein-like I"/>
    <property type="match status" value="1"/>
</dbReference>
<keyword evidence="2" id="KW-0238">DNA-binding</keyword>
<feature type="domain" description="HTH lacI-type" evidence="4">
    <location>
        <begin position="1"/>
        <end position="39"/>
    </location>
</feature>
<dbReference type="SUPFAM" id="SSF47413">
    <property type="entry name" value="lambda repressor-like DNA-binding domains"/>
    <property type="match status" value="1"/>
</dbReference>
<keyword evidence="1" id="KW-0805">Transcription regulation</keyword>
<dbReference type="AlphaFoldDB" id="A0A7S9QDG8"/>
<reference evidence="5 6" key="1">
    <citation type="submission" date="2020-11" db="EMBL/GenBank/DDBJ databases">
        <title>Description of Pontivivens ytuae sp. nov. isolated from deep sea sediment of Mariana Trench.</title>
        <authorList>
            <person name="Wang Z."/>
            <person name="Sun Q.-L."/>
            <person name="Xu X.-D."/>
            <person name="Tang Y.-Z."/>
            <person name="Zhang J."/>
        </authorList>
    </citation>
    <scope>NUCLEOTIDE SEQUENCE [LARGE SCALE GENOMIC DNA]</scope>
    <source>
        <strain evidence="5 6">MT2928</strain>
    </source>
</reference>
<keyword evidence="3" id="KW-0804">Transcription</keyword>
<dbReference type="SMART" id="SM00354">
    <property type="entry name" value="HTH_LACI"/>
    <property type="match status" value="1"/>
</dbReference>
<evidence type="ECO:0000256" key="2">
    <source>
        <dbReference type="ARBA" id="ARBA00023125"/>
    </source>
</evidence>
<dbReference type="KEGG" id="poz:I0K15_20455"/>
<evidence type="ECO:0000256" key="1">
    <source>
        <dbReference type="ARBA" id="ARBA00023015"/>
    </source>
</evidence>
<keyword evidence="6" id="KW-1185">Reference proteome</keyword>
<dbReference type="InterPro" id="IPR028082">
    <property type="entry name" value="Peripla_BP_I"/>
</dbReference>
<dbReference type="PANTHER" id="PTHR30146:SF138">
    <property type="entry name" value="TRANSCRIPTIONAL REGULATORY PROTEIN"/>
    <property type="match status" value="1"/>
</dbReference>
<dbReference type="Gene3D" id="1.10.260.40">
    <property type="entry name" value="lambda repressor-like DNA-binding domains"/>
    <property type="match status" value="1"/>
</dbReference>
<evidence type="ECO:0000313" key="6">
    <source>
        <dbReference type="Proteomes" id="UP000594800"/>
    </source>
</evidence>
<proteinExistence type="predicted"/>
<dbReference type="Pfam" id="PF00356">
    <property type="entry name" value="LacI"/>
    <property type="match status" value="1"/>
</dbReference>
<dbReference type="CDD" id="cd01392">
    <property type="entry name" value="HTH_LacI"/>
    <property type="match status" value="1"/>
</dbReference>